<dbReference type="Proteomes" id="UP000276991">
    <property type="component" value="Unassembled WGS sequence"/>
</dbReference>
<evidence type="ECO:0000256" key="1">
    <source>
        <dbReference type="SAM" id="SignalP"/>
    </source>
</evidence>
<feature type="signal peptide" evidence="1">
    <location>
        <begin position="1"/>
        <end position="20"/>
    </location>
</feature>
<organism evidence="2 3">
    <name type="scientific">Acanthocheilonema viteae</name>
    <name type="common">Filarial nematode worm</name>
    <name type="synonym">Dipetalonema viteae</name>
    <dbReference type="NCBI Taxonomy" id="6277"/>
    <lineage>
        <taxon>Eukaryota</taxon>
        <taxon>Metazoa</taxon>
        <taxon>Ecdysozoa</taxon>
        <taxon>Nematoda</taxon>
        <taxon>Chromadorea</taxon>
        <taxon>Rhabditida</taxon>
        <taxon>Spirurina</taxon>
        <taxon>Spiruromorpha</taxon>
        <taxon>Filarioidea</taxon>
        <taxon>Onchocercidae</taxon>
        <taxon>Acanthocheilonema</taxon>
    </lineage>
</organism>
<evidence type="ECO:0000313" key="3">
    <source>
        <dbReference type="Proteomes" id="UP000276991"/>
    </source>
</evidence>
<accession>A0A498S633</accession>
<name>A0A498S633_ACAVI</name>
<dbReference type="OrthoDB" id="5842032at2759"/>
<gene>
    <name evidence="2" type="ORF">NAV_LOCUS2197</name>
</gene>
<protein>
    <submittedName>
        <fullName evidence="2">Uncharacterized protein</fullName>
    </submittedName>
</protein>
<evidence type="ECO:0000313" key="2">
    <source>
        <dbReference type="EMBL" id="VBB27367.1"/>
    </source>
</evidence>
<reference evidence="2 3" key="1">
    <citation type="submission" date="2018-08" db="EMBL/GenBank/DDBJ databases">
        <authorList>
            <person name="Laetsch R D."/>
            <person name="Stevens L."/>
            <person name="Kumar S."/>
            <person name="Blaxter L. M."/>
        </authorList>
    </citation>
    <scope>NUCLEOTIDE SEQUENCE [LARGE SCALE GENOMIC DNA]</scope>
</reference>
<keyword evidence="1" id="KW-0732">Signal</keyword>
<dbReference type="AlphaFoldDB" id="A0A498S633"/>
<keyword evidence="3" id="KW-1185">Reference proteome</keyword>
<sequence>MLTTQLSLFVVFTVIVWTTANKENSPIARSKKYEHIFSLGSKISPEIALSNNILLCCLQQIRRNLGRVIQQTTISCKTTCDVIRPAGALYVRDVPDSGPLLPIRSKLQFDGYGNLAGNARNGDINGKLRSFKLQIPFPAIGSRFTTSWGTIKEIPIPREFRQYTKISGNLLHKTTYSAHKPPAFISSNYTSTYLHSEERNTGSTSYRRLSHMEIPSISSTDTYMTEGRRKLIASYIRPMDMTMEDKQSHTLDTTQINYLNPDPQTQVAASEMVHEISNGQRLPLSNNVKNEALKAFNKLFS</sequence>
<feature type="chain" id="PRO_5019835208" evidence="1">
    <location>
        <begin position="21"/>
        <end position="301"/>
    </location>
</feature>
<proteinExistence type="predicted"/>
<dbReference type="EMBL" id="UPTC01000219">
    <property type="protein sequence ID" value="VBB27367.1"/>
    <property type="molecule type" value="Genomic_DNA"/>
</dbReference>